<name>A0A8S0S143_OLEEU</name>
<dbReference type="AlphaFoldDB" id="A0A8S0S143"/>
<sequence>MDALLLNLQLHRFFTKEMILYLFQISPRSVDKCKTKWKVRQHVLLKNLSTIHDYESMTCSVFQLVVNTVL</sequence>
<dbReference type="EMBL" id="CACTIH010003804">
    <property type="protein sequence ID" value="CAA2985357.1"/>
    <property type="molecule type" value="Genomic_DNA"/>
</dbReference>
<gene>
    <name evidence="1" type="ORF">OLEA9_A075478</name>
</gene>
<comment type="caution">
    <text evidence="1">The sequence shown here is derived from an EMBL/GenBank/DDBJ whole genome shotgun (WGS) entry which is preliminary data.</text>
</comment>
<dbReference type="Proteomes" id="UP000594638">
    <property type="component" value="Unassembled WGS sequence"/>
</dbReference>
<evidence type="ECO:0000313" key="1">
    <source>
        <dbReference type="EMBL" id="CAA2985357.1"/>
    </source>
</evidence>
<accession>A0A8S0S143</accession>
<keyword evidence="2" id="KW-1185">Reference proteome</keyword>
<evidence type="ECO:0000313" key="2">
    <source>
        <dbReference type="Proteomes" id="UP000594638"/>
    </source>
</evidence>
<organism evidence="1 2">
    <name type="scientific">Olea europaea subsp. europaea</name>
    <dbReference type="NCBI Taxonomy" id="158383"/>
    <lineage>
        <taxon>Eukaryota</taxon>
        <taxon>Viridiplantae</taxon>
        <taxon>Streptophyta</taxon>
        <taxon>Embryophyta</taxon>
        <taxon>Tracheophyta</taxon>
        <taxon>Spermatophyta</taxon>
        <taxon>Magnoliopsida</taxon>
        <taxon>eudicotyledons</taxon>
        <taxon>Gunneridae</taxon>
        <taxon>Pentapetalae</taxon>
        <taxon>asterids</taxon>
        <taxon>lamiids</taxon>
        <taxon>Lamiales</taxon>
        <taxon>Oleaceae</taxon>
        <taxon>Oleeae</taxon>
        <taxon>Olea</taxon>
    </lineage>
</organism>
<dbReference type="Gramene" id="OE9A075478T1">
    <property type="protein sequence ID" value="OE9A075478C1"/>
    <property type="gene ID" value="OE9A075478"/>
</dbReference>
<reference evidence="1 2" key="1">
    <citation type="submission" date="2019-12" db="EMBL/GenBank/DDBJ databases">
        <authorList>
            <person name="Alioto T."/>
            <person name="Alioto T."/>
            <person name="Gomez Garrido J."/>
        </authorList>
    </citation>
    <scope>NUCLEOTIDE SEQUENCE [LARGE SCALE GENOMIC DNA]</scope>
</reference>
<proteinExistence type="predicted"/>
<protein>
    <submittedName>
        <fullName evidence="1">Uncharacterized protein</fullName>
    </submittedName>
</protein>